<dbReference type="AlphaFoldDB" id="A0A367RQ81"/>
<comment type="caution">
    <text evidence="9">The sequence shown here is derived from an EMBL/GenBank/DDBJ whole genome shotgun (WGS) entry which is preliminary data.</text>
</comment>
<evidence type="ECO:0000313" key="10">
    <source>
        <dbReference type="Proteomes" id="UP000252107"/>
    </source>
</evidence>
<evidence type="ECO:0008006" key="11">
    <source>
        <dbReference type="Google" id="ProtNLM"/>
    </source>
</evidence>
<dbReference type="Gene3D" id="3.40.50.300">
    <property type="entry name" value="P-loop containing nucleotide triphosphate hydrolases"/>
    <property type="match status" value="2"/>
</dbReference>
<evidence type="ECO:0000259" key="8">
    <source>
        <dbReference type="Pfam" id="PF13091"/>
    </source>
</evidence>
<dbReference type="SUPFAM" id="SSF52540">
    <property type="entry name" value="P-loop containing nucleoside triphosphate hydrolases"/>
    <property type="match status" value="1"/>
</dbReference>
<dbReference type="GO" id="GO:0016787">
    <property type="term" value="F:hydrolase activity"/>
    <property type="evidence" value="ECO:0007669"/>
    <property type="project" value="UniProtKB-KW"/>
</dbReference>
<feature type="domain" description="DNA2/NAM7 helicase-like C-terminal" evidence="7">
    <location>
        <begin position="668"/>
        <end position="772"/>
    </location>
</feature>
<name>A0A367RQ81_9NOSO</name>
<dbReference type="InterPro" id="IPR025202">
    <property type="entry name" value="PLD-like_dom"/>
</dbReference>
<dbReference type="Pfam" id="PF13091">
    <property type="entry name" value="PLDc_2"/>
    <property type="match status" value="1"/>
</dbReference>
<sequence length="1159" mass="133929">MTILFSVTRKLKDEISNSNKYDGLSLKVKKHIESRLKNNSDFIYIIKSRKQEQQNKLTVEIGVESQAYTYWGFINLDTPNEIVLYKENNFVNPQQSERLFENGVLVKVDPIVEVEGTPRRKNDLSDLVNQILQKEQEVKNEVESNKGVDNTFSRWQSVIEIEEKIISERKQSFAYSKVEYDRDNQQLIVTLSHPISLDEFEQITSPPLPVTISVKRQSPPYRESQFSVGDIIDGDKSKNGEIVVTLHISIGDFCNPDIFESLLEKGRIETDFKAQESEIGRRRKALRAIRYGDSENTTLCKVISDPGNSLPVEPLVINQFFNEQLDSSQQQSVCKALATEDIFLIQGPPGTGKTSVITEIVLQILRRYPNDKILISSQSNIAVDNVLTRLSTLKLDSIDVRVLRIGREEKIEDEARQFEIEKAIINWQESIRTKSLAHWQEYENQHLELLLGVNKIADIESLKTLLEQAKHLTEQITEAIKGFNSDLVISPLNTSSQQAADLACELIYEKLLLEEKILGRIKDYVEKFGIEYPEKKLLSYWIDEEYRRLQAVLGDNNEHYKNFFNLRKLKEEWNERLKRKQIDLVSIFLDGVNVVGATCLGIANLKDLKFDWVIVDEAGRSTAPETFVPMARGKKIILVGDHKQLPPIIDRDLQNRVLSEKDIEKRALEISLFEYLYEELPKTKKITLNHQYRMHPDIGNLVSTLFYDRQVKSELVDPNTKQHQLSQFNKSVYWISTSDVSIEKSKERKSGNSYSKDDHFVEKVLSGLISKNIVTKEENLRATEIALDALERQTVLDTVSETKTFYIDALNGKLYDYFQVKKVGNSDAYLLKAEVPKPRKGKVEDVIDYYEEIEKALGTLSRQNRVELIQVNNVEKVYTQWHEVILVFYKNHPDDTEVGYETFSRDSIQVDYRKTIEQLYAQGQKVLNDILRFDISNNEEKAEIEKSNNEIIKGVFKDDIQTVERLTIKINALNETDSFTDNQIHSINEQRKTLSKQLKEIKTQSKISEIIHTSEHRNYLFRALKEAKNRIMIISPWIRSNVVDNNFLAKLEDTLVRECQVYILYGIKQKSGWGQQNDPFAIKQLEDLASKYKNFKFDKVKNTHRKIIVCDDNFGIVTSFNFLSFRADPSLTYRDELGVILRDKETIDSLFQSGLSLLS</sequence>
<organism evidence="9 10">
    <name type="scientific">Nostoc minutum NIES-26</name>
    <dbReference type="NCBI Taxonomy" id="1844469"/>
    <lineage>
        <taxon>Bacteria</taxon>
        <taxon>Bacillati</taxon>
        <taxon>Cyanobacteriota</taxon>
        <taxon>Cyanophyceae</taxon>
        <taxon>Nostocales</taxon>
        <taxon>Nostocaceae</taxon>
        <taxon>Nostoc</taxon>
    </lineage>
</organism>
<evidence type="ECO:0000313" key="9">
    <source>
        <dbReference type="EMBL" id="RCJ37843.1"/>
    </source>
</evidence>
<dbReference type="Gene3D" id="3.30.870.10">
    <property type="entry name" value="Endonuclease Chain A"/>
    <property type="match status" value="1"/>
</dbReference>
<dbReference type="InterPro" id="IPR041677">
    <property type="entry name" value="DNA2/NAM7_AAA_11"/>
</dbReference>
<dbReference type="Pfam" id="PF13086">
    <property type="entry name" value="AAA_11"/>
    <property type="match status" value="1"/>
</dbReference>
<dbReference type="Proteomes" id="UP000252107">
    <property type="component" value="Unassembled WGS sequence"/>
</dbReference>
<keyword evidence="4" id="KW-0347">Helicase</keyword>
<dbReference type="InterPro" id="IPR050534">
    <property type="entry name" value="Coronavir_polyprotein_1ab"/>
</dbReference>
<evidence type="ECO:0000256" key="2">
    <source>
        <dbReference type="ARBA" id="ARBA00022741"/>
    </source>
</evidence>
<dbReference type="InterPro" id="IPR027417">
    <property type="entry name" value="P-loop_NTPase"/>
</dbReference>
<reference evidence="9" key="1">
    <citation type="submission" date="2016-04" db="EMBL/GenBank/DDBJ databases">
        <authorList>
            <person name="Tabuchi Yagui T.R."/>
        </authorList>
    </citation>
    <scope>NUCLEOTIDE SEQUENCE [LARGE SCALE GENOMIC DNA]</scope>
    <source>
        <strain evidence="9">NIES-26</strain>
    </source>
</reference>
<feature type="domain" description="DNA2/NAM7 helicase helicase" evidence="6">
    <location>
        <begin position="324"/>
        <end position="649"/>
    </location>
</feature>
<accession>A0A367RQ81</accession>
<dbReference type="SUPFAM" id="SSF56024">
    <property type="entry name" value="Phospholipase D/nuclease"/>
    <property type="match status" value="1"/>
</dbReference>
<gene>
    <name evidence="9" type="ORF">A6770_40085</name>
</gene>
<evidence type="ECO:0000256" key="5">
    <source>
        <dbReference type="ARBA" id="ARBA00022840"/>
    </source>
</evidence>
<feature type="domain" description="Phospholipase D-like" evidence="8">
    <location>
        <begin position="1021"/>
        <end position="1149"/>
    </location>
</feature>
<dbReference type="GO" id="GO:0043139">
    <property type="term" value="F:5'-3' DNA helicase activity"/>
    <property type="evidence" value="ECO:0007669"/>
    <property type="project" value="TreeGrafter"/>
</dbReference>
<evidence type="ECO:0000256" key="3">
    <source>
        <dbReference type="ARBA" id="ARBA00022801"/>
    </source>
</evidence>
<evidence type="ECO:0000256" key="1">
    <source>
        <dbReference type="ARBA" id="ARBA00007913"/>
    </source>
</evidence>
<comment type="similarity">
    <text evidence="1">Belongs to the DNA2/NAM7 helicase family.</text>
</comment>
<proteinExistence type="inferred from homology"/>
<keyword evidence="5" id="KW-0067">ATP-binding</keyword>
<dbReference type="GO" id="GO:0005524">
    <property type="term" value="F:ATP binding"/>
    <property type="evidence" value="ECO:0007669"/>
    <property type="project" value="UniProtKB-KW"/>
</dbReference>
<dbReference type="PANTHER" id="PTHR43788">
    <property type="entry name" value="DNA2/NAM7 HELICASE FAMILY MEMBER"/>
    <property type="match status" value="1"/>
</dbReference>
<keyword evidence="10" id="KW-1185">Reference proteome</keyword>
<dbReference type="PANTHER" id="PTHR43788:SF8">
    <property type="entry name" value="DNA-BINDING PROTEIN SMUBP-2"/>
    <property type="match status" value="1"/>
</dbReference>
<keyword evidence="2" id="KW-0547">Nucleotide-binding</keyword>
<keyword evidence="3" id="KW-0378">Hydrolase</keyword>
<dbReference type="EMBL" id="LXQD01000112">
    <property type="protein sequence ID" value="RCJ37843.1"/>
    <property type="molecule type" value="Genomic_DNA"/>
</dbReference>
<dbReference type="CDD" id="cd09133">
    <property type="entry name" value="PLDc_unchar5"/>
    <property type="match status" value="1"/>
</dbReference>
<evidence type="ECO:0000256" key="4">
    <source>
        <dbReference type="ARBA" id="ARBA00022806"/>
    </source>
</evidence>
<dbReference type="Pfam" id="PF13087">
    <property type="entry name" value="AAA_12"/>
    <property type="match status" value="1"/>
</dbReference>
<evidence type="ECO:0000259" key="7">
    <source>
        <dbReference type="Pfam" id="PF13087"/>
    </source>
</evidence>
<dbReference type="InterPro" id="IPR041679">
    <property type="entry name" value="DNA2/NAM7-like_C"/>
</dbReference>
<evidence type="ECO:0000259" key="6">
    <source>
        <dbReference type="Pfam" id="PF13086"/>
    </source>
</evidence>
<protein>
    <recommendedName>
        <fullName evidence="11">PLD phosphodiesterase domain-containing protein</fullName>
    </recommendedName>
</protein>